<evidence type="ECO:0000313" key="1">
    <source>
        <dbReference type="EMBL" id="CNG17528.1"/>
    </source>
</evidence>
<gene>
    <name evidence="1" type="ORF">ERS137939_03418</name>
</gene>
<dbReference type="Pfam" id="PF05973">
    <property type="entry name" value="Gp49"/>
    <property type="match status" value="1"/>
</dbReference>
<reference evidence="1 2" key="1">
    <citation type="submission" date="2015-03" db="EMBL/GenBank/DDBJ databases">
        <authorList>
            <consortium name="Pathogen Informatics"/>
            <person name="Murphy D."/>
        </authorList>
    </citation>
    <scope>NUCLEOTIDE SEQUENCE [LARGE SCALE GENOMIC DNA]</scope>
    <source>
        <strain evidence="1 2">IP27818</strain>
    </source>
</reference>
<proteinExistence type="predicted"/>
<dbReference type="EMBL" id="CPZF01000010">
    <property type="protein sequence ID" value="CNG17528.1"/>
    <property type="molecule type" value="Genomic_DNA"/>
</dbReference>
<dbReference type="AlphaFoldDB" id="A0A9P1PY33"/>
<sequence length="119" mass="13919">MQNKAAREEKGIIWMGSSFEDLMVFPTDARKDVGYQLHKIQHGIEPEDWKPFSDVGSGVNEIRVRDTNGIYRVMYVAKFDEAIYVLHSFQKKTRQTSKLDKDIAKVRYSVLVEQRRHSK</sequence>
<dbReference type="InterPro" id="IPR009241">
    <property type="entry name" value="HigB-like"/>
</dbReference>
<comment type="caution">
    <text evidence="1">The sequence shown here is derived from an EMBL/GenBank/DDBJ whole genome shotgun (WGS) entry which is preliminary data.</text>
</comment>
<dbReference type="Proteomes" id="UP000041356">
    <property type="component" value="Unassembled WGS sequence"/>
</dbReference>
<accession>A0A9P1PY33</accession>
<name>A0A9P1PY33_YEREN</name>
<organism evidence="1 2">
    <name type="scientific">Yersinia enterocolitica</name>
    <dbReference type="NCBI Taxonomy" id="630"/>
    <lineage>
        <taxon>Bacteria</taxon>
        <taxon>Pseudomonadati</taxon>
        <taxon>Pseudomonadota</taxon>
        <taxon>Gammaproteobacteria</taxon>
        <taxon>Enterobacterales</taxon>
        <taxon>Yersiniaceae</taxon>
        <taxon>Yersinia</taxon>
    </lineage>
</organism>
<evidence type="ECO:0000313" key="2">
    <source>
        <dbReference type="Proteomes" id="UP000041356"/>
    </source>
</evidence>
<protein>
    <submittedName>
        <fullName evidence="1">Phage-related protein</fullName>
    </submittedName>
</protein>